<keyword evidence="5 7" id="KW-0732">Signal</keyword>
<accession>A0ABS8D3P0</accession>
<dbReference type="RefSeq" id="WP_227178893.1">
    <property type="nucleotide sequence ID" value="NZ_JAJBZT010000002.1"/>
</dbReference>
<feature type="chain" id="PRO_5046701348" evidence="7">
    <location>
        <begin position="25"/>
        <end position="298"/>
    </location>
</feature>
<evidence type="ECO:0000256" key="4">
    <source>
        <dbReference type="ARBA" id="ARBA00022723"/>
    </source>
</evidence>
<comment type="caution">
    <text evidence="8">The sequence shown here is derived from an EMBL/GenBank/DDBJ whole genome shotgun (WGS) entry which is preliminary data.</text>
</comment>
<dbReference type="InterPro" id="IPR006127">
    <property type="entry name" value="ZnuA-like"/>
</dbReference>
<protein>
    <submittedName>
        <fullName evidence="8">Metal ABC transporter substrate-binding protein</fullName>
    </submittedName>
</protein>
<dbReference type="PANTHER" id="PTHR42953:SF1">
    <property type="entry name" value="METAL-BINDING PROTEIN HI_0362-RELATED"/>
    <property type="match status" value="1"/>
</dbReference>
<evidence type="ECO:0000256" key="2">
    <source>
        <dbReference type="ARBA" id="ARBA00011028"/>
    </source>
</evidence>
<keyword evidence="3 6" id="KW-0813">Transport</keyword>
<reference evidence="8" key="1">
    <citation type="submission" date="2021-10" db="EMBL/GenBank/DDBJ databases">
        <title>The complete genome sequence of Leeia sp. TBRC 13508.</title>
        <authorList>
            <person name="Charoenyingcharoen P."/>
            <person name="Yukphan P."/>
        </authorList>
    </citation>
    <scope>NUCLEOTIDE SEQUENCE</scope>
    <source>
        <strain evidence="8">TBRC 13508</strain>
    </source>
</reference>
<dbReference type="CDD" id="cd01137">
    <property type="entry name" value="PsaA"/>
    <property type="match status" value="1"/>
</dbReference>
<sequence>MNRQVLLKASSVLILSLSSILSHAAEKLPVVASFSVLGDLVQQIGGDKVSVTTLVGPDQDAHVFQPSPKDAQAVGKAKVVFMNGLGFEGWMPRLTTAAGGKAKSITVSSGIKTQTMEEDGKQETDPHAWQNPANVVVYVKNIANGLATADPANKAYYQQQAAQYTTKLEDLQKWVVTEVNSIPASKRKVITSHDAFGYLSKRFAIEFLAPQGMNTEAEASPKDVANLIKQIRQEKIKAVFVENISNPKLLKQLSAEAGVSTGDSLFSDALSKKGGPAATYLEMYRHNITTLVAGMKKN</sequence>
<keyword evidence="9" id="KW-1185">Reference proteome</keyword>
<dbReference type="InterPro" id="IPR006129">
    <property type="entry name" value="AdhesinB"/>
</dbReference>
<dbReference type="SUPFAM" id="SSF53807">
    <property type="entry name" value="Helical backbone' metal receptor"/>
    <property type="match status" value="1"/>
</dbReference>
<gene>
    <name evidence="8" type="ORF">LIN78_04450</name>
</gene>
<evidence type="ECO:0000313" key="8">
    <source>
        <dbReference type="EMBL" id="MCB6182799.1"/>
    </source>
</evidence>
<dbReference type="PANTHER" id="PTHR42953">
    <property type="entry name" value="HIGH-AFFINITY ZINC UPTAKE SYSTEM PROTEIN ZNUA-RELATED"/>
    <property type="match status" value="1"/>
</dbReference>
<dbReference type="PRINTS" id="PR00691">
    <property type="entry name" value="ADHESINB"/>
</dbReference>
<name>A0ABS8D3P0_9NEIS</name>
<dbReference type="PRINTS" id="PR00690">
    <property type="entry name" value="ADHESNFAMILY"/>
</dbReference>
<feature type="signal peptide" evidence="7">
    <location>
        <begin position="1"/>
        <end position="24"/>
    </location>
</feature>
<dbReference type="InterPro" id="IPR050492">
    <property type="entry name" value="Bact_metal-bind_prot9"/>
</dbReference>
<keyword evidence="4" id="KW-0479">Metal-binding</keyword>
<dbReference type="Gene3D" id="3.40.50.1980">
    <property type="entry name" value="Nitrogenase molybdenum iron protein domain"/>
    <property type="match status" value="2"/>
</dbReference>
<evidence type="ECO:0000313" key="9">
    <source>
        <dbReference type="Proteomes" id="UP001165395"/>
    </source>
</evidence>
<evidence type="ECO:0000256" key="5">
    <source>
        <dbReference type="ARBA" id="ARBA00022729"/>
    </source>
</evidence>
<comment type="similarity">
    <text evidence="2 6">Belongs to the bacterial solute-binding protein 9 family.</text>
</comment>
<evidence type="ECO:0000256" key="3">
    <source>
        <dbReference type="ARBA" id="ARBA00022448"/>
    </source>
</evidence>
<organism evidence="8 9">
    <name type="scientific">Leeia speluncae</name>
    <dbReference type="NCBI Taxonomy" id="2884804"/>
    <lineage>
        <taxon>Bacteria</taxon>
        <taxon>Pseudomonadati</taxon>
        <taxon>Pseudomonadota</taxon>
        <taxon>Betaproteobacteria</taxon>
        <taxon>Neisseriales</taxon>
        <taxon>Leeiaceae</taxon>
        <taxon>Leeia</taxon>
    </lineage>
</organism>
<dbReference type="Proteomes" id="UP001165395">
    <property type="component" value="Unassembled WGS sequence"/>
</dbReference>
<proteinExistence type="inferred from homology"/>
<evidence type="ECO:0000256" key="7">
    <source>
        <dbReference type="SAM" id="SignalP"/>
    </source>
</evidence>
<dbReference type="InterPro" id="IPR006128">
    <property type="entry name" value="Lipoprotein_PsaA-like"/>
</dbReference>
<evidence type="ECO:0000256" key="1">
    <source>
        <dbReference type="ARBA" id="ARBA00004196"/>
    </source>
</evidence>
<comment type="subcellular location">
    <subcellularLocation>
        <location evidence="1">Cell envelope</location>
    </subcellularLocation>
</comment>
<dbReference type="EMBL" id="JAJBZT010000002">
    <property type="protein sequence ID" value="MCB6182799.1"/>
    <property type="molecule type" value="Genomic_DNA"/>
</dbReference>
<dbReference type="Pfam" id="PF01297">
    <property type="entry name" value="ZnuA"/>
    <property type="match status" value="1"/>
</dbReference>
<evidence type="ECO:0000256" key="6">
    <source>
        <dbReference type="RuleBase" id="RU003512"/>
    </source>
</evidence>